<evidence type="ECO:0000313" key="1">
    <source>
        <dbReference type="EMBL" id="CAB4994980.1"/>
    </source>
</evidence>
<sequence>MGVNRKLAGALVAASDRNWTGAVLARDKKTGSEASVYLYEGGIYSLELDDYEPSFVSRLIAAGHIDAARLASVRPSLDRETANHMVGRIVVDCGWISVDRLAEYHREYLLAGLGAVLRRQSLRIRESKNEITSRFCILPSGIGELVSEIEIRQMQLDRAASALAGSRHAGSCVLRVMRSTAGVSNGSPELDAFMRAVDGVRSVDEVAAMCGFTRAEAVFHASVLTTAGVAIVAATAEPPAQARSLRVPEEFGMLTVTPGLPGVRSSSLQVASATPALDAQSVSAAPRRTPRRSGAWAETVPLARPKVPPRDLTTQVIARPPAGQGAP</sequence>
<organism evidence="1">
    <name type="scientific">freshwater metagenome</name>
    <dbReference type="NCBI Taxonomy" id="449393"/>
    <lineage>
        <taxon>unclassified sequences</taxon>
        <taxon>metagenomes</taxon>
        <taxon>ecological metagenomes</taxon>
    </lineage>
</organism>
<name>A0A6J7NNG6_9ZZZZ</name>
<dbReference type="EMBL" id="CAFBOM010000212">
    <property type="protein sequence ID" value="CAB4994980.1"/>
    <property type="molecule type" value="Genomic_DNA"/>
</dbReference>
<proteinExistence type="predicted"/>
<gene>
    <name evidence="1" type="ORF">UFOPK3957_01227</name>
</gene>
<accession>A0A6J7NNG6</accession>
<protein>
    <submittedName>
        <fullName evidence="1">Unannotated protein</fullName>
    </submittedName>
</protein>
<reference evidence="1" key="1">
    <citation type="submission" date="2020-05" db="EMBL/GenBank/DDBJ databases">
        <authorList>
            <person name="Chiriac C."/>
            <person name="Salcher M."/>
            <person name="Ghai R."/>
            <person name="Kavagutti S V."/>
        </authorList>
    </citation>
    <scope>NUCLEOTIDE SEQUENCE</scope>
</reference>
<dbReference type="AlphaFoldDB" id="A0A6J7NNG6"/>